<reference evidence="2" key="1">
    <citation type="submission" date="2019-06" db="EMBL/GenBank/DDBJ databases">
        <title>Complete genome sequence of Methylogaea oryzae strain JCM16910.</title>
        <authorList>
            <person name="Asakawa S."/>
        </authorList>
    </citation>
    <scope>NUCLEOTIDE SEQUENCE</scope>
    <source>
        <strain evidence="2">E10</strain>
    </source>
</reference>
<dbReference type="AlphaFoldDB" id="A0A8D4VNG3"/>
<evidence type="ECO:0000259" key="1">
    <source>
        <dbReference type="Pfam" id="PF05118"/>
    </source>
</evidence>
<accession>A0A8D4VNG3</accession>
<sequence>MAIPTAPEPPHPAFLRLPMDFDPRRLADDLSAVDAREWTPHFNTGVYEGDWSGAALRASPDSPLAIYSDPGAETWADTRLLEGCGYFREVLGTFRCPLLSVRLLRLGPGALIKEHRDPMLGLDYGEARLHVVVSTNPGVTCRIDGTEQHWAAGECWYADFNRPHSFANRGETERVHLVLDCKADDWLRQLLAQPH</sequence>
<protein>
    <submittedName>
        <fullName evidence="2">Aspartyl/asparaginyl beta-hydroxylase</fullName>
    </submittedName>
</protein>
<keyword evidence="3" id="KW-1185">Reference proteome</keyword>
<dbReference type="InterPro" id="IPR027443">
    <property type="entry name" value="IPNS-like_sf"/>
</dbReference>
<dbReference type="EMBL" id="AP019782">
    <property type="protein sequence ID" value="BBL69580.1"/>
    <property type="molecule type" value="Genomic_DNA"/>
</dbReference>
<dbReference type="Gene3D" id="2.60.120.330">
    <property type="entry name" value="B-lactam Antibiotic, Isopenicillin N Synthase, Chain"/>
    <property type="match status" value="1"/>
</dbReference>
<name>A0A8D4VNG3_9GAMM</name>
<feature type="domain" description="Aspartyl/asparaginy/proline hydroxylase" evidence="1">
    <location>
        <begin position="86"/>
        <end position="182"/>
    </location>
</feature>
<evidence type="ECO:0000313" key="2">
    <source>
        <dbReference type="EMBL" id="BBL69580.1"/>
    </source>
</evidence>
<gene>
    <name evidence="2" type="ORF">MoryE10_01860</name>
</gene>
<dbReference type="RefSeq" id="WP_054773679.1">
    <property type="nucleotide sequence ID" value="NZ_AP019782.1"/>
</dbReference>
<proteinExistence type="predicted"/>
<evidence type="ECO:0000313" key="3">
    <source>
        <dbReference type="Proteomes" id="UP000824988"/>
    </source>
</evidence>
<dbReference type="InterPro" id="IPR007803">
    <property type="entry name" value="Asp/Arg/Pro-Hydrxlase"/>
</dbReference>
<organism evidence="2 3">
    <name type="scientific">Methylogaea oryzae</name>
    <dbReference type="NCBI Taxonomy" id="1295382"/>
    <lineage>
        <taxon>Bacteria</taxon>
        <taxon>Pseudomonadati</taxon>
        <taxon>Pseudomonadota</taxon>
        <taxon>Gammaproteobacteria</taxon>
        <taxon>Methylococcales</taxon>
        <taxon>Methylococcaceae</taxon>
        <taxon>Methylogaea</taxon>
    </lineage>
</organism>
<dbReference type="Proteomes" id="UP000824988">
    <property type="component" value="Chromosome"/>
</dbReference>
<dbReference type="Pfam" id="PF05118">
    <property type="entry name" value="Asp_Arg_Hydrox"/>
    <property type="match status" value="1"/>
</dbReference>
<dbReference type="KEGG" id="moz:MoryE10_01860"/>
<dbReference type="SUPFAM" id="SSF51197">
    <property type="entry name" value="Clavaminate synthase-like"/>
    <property type="match status" value="1"/>
</dbReference>